<dbReference type="GO" id="GO:0015079">
    <property type="term" value="F:potassium ion transmembrane transporter activity"/>
    <property type="evidence" value="ECO:0007669"/>
    <property type="project" value="InterPro"/>
</dbReference>
<dbReference type="EMBL" id="NMUH01002113">
    <property type="protein sequence ID" value="MQL97878.1"/>
    <property type="molecule type" value="Genomic_DNA"/>
</dbReference>
<evidence type="ECO:0000313" key="2">
    <source>
        <dbReference type="EMBL" id="MQL97878.1"/>
    </source>
</evidence>
<dbReference type="PANTHER" id="PTHR30540:SF8">
    <property type="entry name" value="POTASSIUM TRANSPORTER 7"/>
    <property type="match status" value="1"/>
</dbReference>
<dbReference type="GO" id="GO:0000325">
    <property type="term" value="C:plant-type vacuole"/>
    <property type="evidence" value="ECO:0007669"/>
    <property type="project" value="TreeGrafter"/>
</dbReference>
<dbReference type="GO" id="GO:0005774">
    <property type="term" value="C:vacuolar membrane"/>
    <property type="evidence" value="ECO:0007669"/>
    <property type="project" value="TreeGrafter"/>
</dbReference>
<dbReference type="OrthoDB" id="504708at2759"/>
<reference evidence="2" key="1">
    <citation type="submission" date="2017-07" db="EMBL/GenBank/DDBJ databases">
        <title>Taro Niue Genome Assembly and Annotation.</title>
        <authorList>
            <person name="Atibalentja N."/>
            <person name="Keating K."/>
            <person name="Fields C.J."/>
        </authorList>
    </citation>
    <scope>NUCLEOTIDE SEQUENCE</scope>
    <source>
        <strain evidence="2">Niue_2</strain>
        <tissue evidence="2">Leaf</tissue>
    </source>
</reference>
<dbReference type="Proteomes" id="UP000652761">
    <property type="component" value="Unassembled WGS sequence"/>
</dbReference>
<evidence type="ECO:0000256" key="1">
    <source>
        <dbReference type="SAM" id="MobiDB-lite"/>
    </source>
</evidence>
<accession>A0A843VMR8</accession>
<name>A0A843VMR8_COLES</name>
<protein>
    <submittedName>
        <fullName evidence="2">Uncharacterized protein</fullName>
    </submittedName>
</protein>
<dbReference type="AlphaFoldDB" id="A0A843VMR8"/>
<feature type="region of interest" description="Disordered" evidence="1">
    <location>
        <begin position="162"/>
        <end position="189"/>
    </location>
</feature>
<dbReference type="InterPro" id="IPR003855">
    <property type="entry name" value="K+_transporter"/>
</dbReference>
<gene>
    <name evidence="2" type="ORF">Taro_030577</name>
</gene>
<dbReference type="PANTHER" id="PTHR30540">
    <property type="entry name" value="OSMOTIC STRESS POTASSIUM TRANSPORTER"/>
    <property type="match status" value="1"/>
</dbReference>
<comment type="caution">
    <text evidence="2">The sequence shown here is derived from an EMBL/GenBank/DDBJ whole genome shotgun (WGS) entry which is preliminary data.</text>
</comment>
<organism evidence="2 3">
    <name type="scientific">Colocasia esculenta</name>
    <name type="common">Wild taro</name>
    <name type="synonym">Arum esculentum</name>
    <dbReference type="NCBI Taxonomy" id="4460"/>
    <lineage>
        <taxon>Eukaryota</taxon>
        <taxon>Viridiplantae</taxon>
        <taxon>Streptophyta</taxon>
        <taxon>Embryophyta</taxon>
        <taxon>Tracheophyta</taxon>
        <taxon>Spermatophyta</taxon>
        <taxon>Magnoliopsida</taxon>
        <taxon>Liliopsida</taxon>
        <taxon>Araceae</taxon>
        <taxon>Aroideae</taxon>
        <taxon>Colocasieae</taxon>
        <taxon>Colocasia</taxon>
    </lineage>
</organism>
<proteinExistence type="predicted"/>
<keyword evidence="3" id="KW-1185">Reference proteome</keyword>
<feature type="compositionally biased region" description="Acidic residues" evidence="1">
    <location>
        <begin position="168"/>
        <end position="180"/>
    </location>
</feature>
<sequence>MLRVNTRRSLTRHPSLPAELAVSSAEMSGIGMNSLSGNIWSGFRDLFRRFARICLSLVDRCIFCLTSASTLESSCFPRNHRKTEKRFEVAFVGIYLSRGMIGWLPSSRTRRLPTMMDLPDLEIVADDLLFLYGYKDVRKENHQAFEQLLIESLEKFIRREAQERSLESDEDDDMDSDEEPSSTLMVGPNGSVYSLGVPLLSDYNLEQSTSEASTSGQEIDQTPLDARQSLERELSFVHKAKESGVVYLLGHGDIRARKDSWFIKKLIINYFYAFLRKNCRRGFEVLTKAFSVSRLLTRSFGASRWDHDNEECRDMIVTNRADESSVRPEGFAVGFWVIWLARARFDEFPPRGRCVERKEPRTGFVLRILREELGSTSFHREDVEWSGRNLVRASFFVFFAKAKALREANMSSLDGTGKGAPVGAHNGGVMRKLFGRWVLGGITCAEGTALCSEQGLFGRKPLDQTGYRVLGNDP</sequence>
<evidence type="ECO:0000313" key="3">
    <source>
        <dbReference type="Proteomes" id="UP000652761"/>
    </source>
</evidence>